<dbReference type="Gene3D" id="2.60.40.10">
    <property type="entry name" value="Immunoglobulins"/>
    <property type="match status" value="1"/>
</dbReference>
<keyword evidence="1" id="KW-0812">Transmembrane</keyword>
<evidence type="ECO:0000256" key="1">
    <source>
        <dbReference type="SAM" id="Phobius"/>
    </source>
</evidence>
<dbReference type="AlphaFoldDB" id="A0A0G0QST6"/>
<dbReference type="InterPro" id="IPR002909">
    <property type="entry name" value="IPT_dom"/>
</dbReference>
<dbReference type="InterPro" id="IPR013783">
    <property type="entry name" value="Ig-like_fold"/>
</dbReference>
<evidence type="ECO:0000259" key="2">
    <source>
        <dbReference type="Pfam" id="PF01833"/>
    </source>
</evidence>
<accession>A0A0G0QST6</accession>
<dbReference type="Pfam" id="PF01833">
    <property type="entry name" value="TIG"/>
    <property type="match status" value="1"/>
</dbReference>
<gene>
    <name evidence="3" type="ORF">UT78_C0006G0007</name>
</gene>
<comment type="caution">
    <text evidence="3">The sequence shown here is derived from an EMBL/GenBank/DDBJ whole genome shotgun (WGS) entry which is preliminary data.</text>
</comment>
<keyword evidence="1" id="KW-0472">Membrane</keyword>
<feature type="domain" description="IPT/TIG" evidence="2">
    <location>
        <begin position="61"/>
        <end position="144"/>
    </location>
</feature>
<keyword evidence="3" id="KW-0675">Receptor</keyword>
<keyword evidence="1" id="KW-1133">Transmembrane helix</keyword>
<proteinExistence type="predicted"/>
<dbReference type="SUPFAM" id="SSF81296">
    <property type="entry name" value="E set domains"/>
    <property type="match status" value="1"/>
</dbReference>
<protein>
    <submittedName>
        <fullName evidence="3">Cell surface receptor IPT/TIG domain protein</fullName>
    </submittedName>
</protein>
<dbReference type="EMBL" id="LBYC01000006">
    <property type="protein sequence ID" value="KKR43233.1"/>
    <property type="molecule type" value="Genomic_DNA"/>
</dbReference>
<evidence type="ECO:0000313" key="3">
    <source>
        <dbReference type="EMBL" id="KKR43233.1"/>
    </source>
</evidence>
<dbReference type="Proteomes" id="UP000034301">
    <property type="component" value="Unassembled WGS sequence"/>
</dbReference>
<feature type="transmembrane region" description="Helical" evidence="1">
    <location>
        <begin position="204"/>
        <end position="221"/>
    </location>
</feature>
<organism evidence="3 4">
    <name type="scientific">Candidatus Nomurabacteria bacterium GW2011_GWF2_40_12</name>
    <dbReference type="NCBI Taxonomy" id="1618776"/>
    <lineage>
        <taxon>Bacteria</taxon>
        <taxon>Candidatus Nomuraibacteriota</taxon>
    </lineage>
</organism>
<dbReference type="CDD" id="cd00102">
    <property type="entry name" value="IPT"/>
    <property type="match status" value="1"/>
</dbReference>
<dbReference type="InterPro" id="IPR014756">
    <property type="entry name" value="Ig_E-set"/>
</dbReference>
<name>A0A0G0QST6_9BACT</name>
<evidence type="ECO:0000313" key="4">
    <source>
        <dbReference type="Proteomes" id="UP000034301"/>
    </source>
</evidence>
<reference evidence="3 4" key="1">
    <citation type="journal article" date="2015" name="Nature">
        <title>rRNA introns, odd ribosomes, and small enigmatic genomes across a large radiation of phyla.</title>
        <authorList>
            <person name="Brown C.T."/>
            <person name="Hug L.A."/>
            <person name="Thomas B.C."/>
            <person name="Sharon I."/>
            <person name="Castelle C.J."/>
            <person name="Singh A."/>
            <person name="Wilkins M.J."/>
            <person name="Williams K.H."/>
            <person name="Banfield J.F."/>
        </authorList>
    </citation>
    <scope>NUCLEOTIDE SEQUENCE [LARGE SCALE GENOMIC DNA]</scope>
</reference>
<sequence>MSKLNNKSIFFGLKILSILAFSLLIIPSSTSAYYARNNGFNNAVDYDDVVVRTTPTANPKPAISLISPKSINLGMGTKTITITGSGFAPSSVARVNNSSRPTTFIDSTHLLVQISGNDVYTYKTNGGFFITVYNGAPGGGYSNGAFLTVESMGSSTTNENADNVNNISPDTYSETVETENGTDNYSNLASNAIFGSGSFLPSGLVQWILFAILILIIVILARKIFGAKENYDQAPMKHA</sequence>